<protein>
    <submittedName>
        <fullName evidence="3">Uncharacterized protein</fullName>
    </submittedName>
</protein>
<dbReference type="AlphaFoldDB" id="A0AAV9EH32"/>
<evidence type="ECO:0000256" key="2">
    <source>
        <dbReference type="SAM" id="Phobius"/>
    </source>
</evidence>
<reference evidence="3" key="1">
    <citation type="journal article" date="2023" name="Nat. Commun.">
        <title>Diploid and tetraploid genomes of Acorus and the evolution of monocots.</title>
        <authorList>
            <person name="Ma L."/>
            <person name="Liu K.W."/>
            <person name="Li Z."/>
            <person name="Hsiao Y.Y."/>
            <person name="Qi Y."/>
            <person name="Fu T."/>
            <person name="Tang G.D."/>
            <person name="Zhang D."/>
            <person name="Sun W.H."/>
            <person name="Liu D.K."/>
            <person name="Li Y."/>
            <person name="Chen G.Z."/>
            <person name="Liu X.D."/>
            <person name="Liao X.Y."/>
            <person name="Jiang Y.T."/>
            <person name="Yu X."/>
            <person name="Hao Y."/>
            <person name="Huang J."/>
            <person name="Zhao X.W."/>
            <person name="Ke S."/>
            <person name="Chen Y.Y."/>
            <person name="Wu W.L."/>
            <person name="Hsu J.L."/>
            <person name="Lin Y.F."/>
            <person name="Huang M.D."/>
            <person name="Li C.Y."/>
            <person name="Huang L."/>
            <person name="Wang Z.W."/>
            <person name="Zhao X."/>
            <person name="Zhong W.Y."/>
            <person name="Peng D.H."/>
            <person name="Ahmad S."/>
            <person name="Lan S."/>
            <person name="Zhang J.S."/>
            <person name="Tsai W.C."/>
            <person name="Van de Peer Y."/>
            <person name="Liu Z.J."/>
        </authorList>
    </citation>
    <scope>NUCLEOTIDE SEQUENCE</scope>
    <source>
        <strain evidence="3">CP</strain>
    </source>
</reference>
<proteinExistence type="predicted"/>
<feature type="region of interest" description="Disordered" evidence="1">
    <location>
        <begin position="1"/>
        <end position="35"/>
    </location>
</feature>
<dbReference type="Proteomes" id="UP001180020">
    <property type="component" value="Unassembled WGS sequence"/>
</dbReference>
<keyword evidence="2" id="KW-1133">Transmembrane helix</keyword>
<evidence type="ECO:0000313" key="3">
    <source>
        <dbReference type="EMBL" id="KAK1312404.1"/>
    </source>
</evidence>
<feature type="compositionally biased region" description="Pro residues" evidence="1">
    <location>
        <begin position="9"/>
        <end position="28"/>
    </location>
</feature>
<evidence type="ECO:0000256" key="1">
    <source>
        <dbReference type="SAM" id="MobiDB-lite"/>
    </source>
</evidence>
<sequence>MAPLYLAPPSSPSKPSPSPPQSLPPSPPNTTTTRRPNYYTLLATLTSIFQGAVVVLIFTSTIDFLLGIGSYVRKKDGVVGPTLIDSKGGSGVFV</sequence>
<dbReference type="PANTHER" id="PTHR34124">
    <property type="entry name" value="F16B3.27 PROTEIN-RELATED"/>
    <property type="match status" value="1"/>
</dbReference>
<accession>A0AAV9EH32</accession>
<feature type="transmembrane region" description="Helical" evidence="2">
    <location>
        <begin position="38"/>
        <end position="66"/>
    </location>
</feature>
<comment type="caution">
    <text evidence="3">The sequence shown here is derived from an EMBL/GenBank/DDBJ whole genome shotgun (WGS) entry which is preliminary data.</text>
</comment>
<evidence type="ECO:0000313" key="4">
    <source>
        <dbReference type="Proteomes" id="UP001180020"/>
    </source>
</evidence>
<keyword evidence="2" id="KW-0812">Transmembrane</keyword>
<dbReference type="PANTHER" id="PTHR34124:SF2">
    <property type="entry name" value="F16B3.27 PROTEIN-RELATED"/>
    <property type="match status" value="1"/>
</dbReference>
<keyword evidence="2" id="KW-0472">Membrane</keyword>
<keyword evidence="4" id="KW-1185">Reference proteome</keyword>
<dbReference type="EMBL" id="JAUJYO010000007">
    <property type="protein sequence ID" value="KAK1312404.1"/>
    <property type="molecule type" value="Genomic_DNA"/>
</dbReference>
<gene>
    <name evidence="3" type="ORF">QJS10_CPA07g00360</name>
</gene>
<reference evidence="3" key="2">
    <citation type="submission" date="2023-06" db="EMBL/GenBank/DDBJ databases">
        <authorList>
            <person name="Ma L."/>
            <person name="Liu K.-W."/>
            <person name="Li Z."/>
            <person name="Hsiao Y.-Y."/>
            <person name="Qi Y."/>
            <person name="Fu T."/>
            <person name="Tang G."/>
            <person name="Zhang D."/>
            <person name="Sun W.-H."/>
            <person name="Liu D.-K."/>
            <person name="Li Y."/>
            <person name="Chen G.-Z."/>
            <person name="Liu X.-D."/>
            <person name="Liao X.-Y."/>
            <person name="Jiang Y.-T."/>
            <person name="Yu X."/>
            <person name="Hao Y."/>
            <person name="Huang J."/>
            <person name="Zhao X.-W."/>
            <person name="Ke S."/>
            <person name="Chen Y.-Y."/>
            <person name="Wu W.-L."/>
            <person name="Hsu J.-L."/>
            <person name="Lin Y.-F."/>
            <person name="Huang M.-D."/>
            <person name="Li C.-Y."/>
            <person name="Huang L."/>
            <person name="Wang Z.-W."/>
            <person name="Zhao X."/>
            <person name="Zhong W.-Y."/>
            <person name="Peng D.-H."/>
            <person name="Ahmad S."/>
            <person name="Lan S."/>
            <person name="Zhang J.-S."/>
            <person name="Tsai W.-C."/>
            <person name="Van De Peer Y."/>
            <person name="Liu Z.-J."/>
        </authorList>
    </citation>
    <scope>NUCLEOTIDE SEQUENCE</scope>
    <source>
        <strain evidence="3">CP</strain>
        <tissue evidence="3">Leaves</tissue>
    </source>
</reference>
<name>A0AAV9EH32_ACOCL</name>
<organism evidence="3 4">
    <name type="scientific">Acorus calamus</name>
    <name type="common">Sweet flag</name>
    <dbReference type="NCBI Taxonomy" id="4465"/>
    <lineage>
        <taxon>Eukaryota</taxon>
        <taxon>Viridiplantae</taxon>
        <taxon>Streptophyta</taxon>
        <taxon>Embryophyta</taxon>
        <taxon>Tracheophyta</taxon>
        <taxon>Spermatophyta</taxon>
        <taxon>Magnoliopsida</taxon>
        <taxon>Liliopsida</taxon>
        <taxon>Acoraceae</taxon>
        <taxon>Acorus</taxon>
    </lineage>
</organism>